<dbReference type="GO" id="GO:0003677">
    <property type="term" value="F:DNA binding"/>
    <property type="evidence" value="ECO:0007669"/>
    <property type="project" value="UniProtKB-KW"/>
</dbReference>
<dbReference type="EMBL" id="CACVBM020001595">
    <property type="protein sequence ID" value="CAA7054872.1"/>
    <property type="molecule type" value="Genomic_DNA"/>
</dbReference>
<dbReference type="SUPFAM" id="SSF52058">
    <property type="entry name" value="L domain-like"/>
    <property type="match status" value="1"/>
</dbReference>
<dbReference type="Gene3D" id="3.40.50.10140">
    <property type="entry name" value="Toll/interleukin-1 receptor homology (TIR) domain"/>
    <property type="match status" value="1"/>
</dbReference>
<evidence type="ECO:0000256" key="10">
    <source>
        <dbReference type="ARBA" id="ARBA00023294"/>
    </source>
</evidence>
<evidence type="ECO:0000256" key="9">
    <source>
        <dbReference type="ARBA" id="ARBA00023242"/>
    </source>
</evidence>
<dbReference type="Gene3D" id="3.40.50.300">
    <property type="entry name" value="P-loop containing nucleotide triphosphate hydrolases"/>
    <property type="match status" value="1"/>
</dbReference>
<feature type="domain" description="TIR" evidence="14">
    <location>
        <begin position="535"/>
        <end position="697"/>
    </location>
</feature>
<dbReference type="SUPFAM" id="SSF52200">
    <property type="entry name" value="Toll/Interleukin receptor TIR domain"/>
    <property type="match status" value="1"/>
</dbReference>
<evidence type="ECO:0000256" key="3">
    <source>
        <dbReference type="ARBA" id="ARBA00011726"/>
    </source>
</evidence>
<keyword evidence="18" id="KW-1185">Reference proteome</keyword>
<dbReference type="InterPro" id="IPR000157">
    <property type="entry name" value="TIR_dom"/>
</dbReference>
<dbReference type="Proteomes" id="UP000467841">
    <property type="component" value="Unassembled WGS sequence"/>
</dbReference>
<dbReference type="PROSITE" id="PS50863">
    <property type="entry name" value="B3"/>
    <property type="match status" value="1"/>
</dbReference>
<evidence type="ECO:0000256" key="2">
    <source>
        <dbReference type="ARBA" id="ARBA00007853"/>
    </source>
</evidence>
<dbReference type="CDD" id="cd10017">
    <property type="entry name" value="B3_DNA"/>
    <property type="match status" value="1"/>
</dbReference>
<dbReference type="PROSITE" id="PS51697">
    <property type="entry name" value="ALOG"/>
    <property type="match status" value="1"/>
</dbReference>
<dbReference type="Gene3D" id="3.80.10.10">
    <property type="entry name" value="Ribonuclease Inhibitor"/>
    <property type="match status" value="1"/>
</dbReference>
<dbReference type="GO" id="GO:0005634">
    <property type="term" value="C:nucleus"/>
    <property type="evidence" value="ECO:0007669"/>
    <property type="project" value="UniProtKB-SubCell"/>
</dbReference>
<dbReference type="Gene3D" id="2.40.330.10">
    <property type="entry name" value="DNA-binding pseudobarrel domain"/>
    <property type="match status" value="1"/>
</dbReference>
<keyword evidence="5" id="KW-0677">Repeat</keyword>
<keyword evidence="10 12" id="KW-0927">Auxin signaling pathway</keyword>
<dbReference type="InterPro" id="IPR002182">
    <property type="entry name" value="NB-ARC"/>
</dbReference>
<evidence type="ECO:0000256" key="8">
    <source>
        <dbReference type="ARBA" id="ARBA00023163"/>
    </source>
</evidence>
<evidence type="ECO:0000259" key="16">
    <source>
        <dbReference type="PROSITE" id="PS51697"/>
    </source>
</evidence>
<dbReference type="GO" id="GO:0051301">
    <property type="term" value="P:cell division"/>
    <property type="evidence" value="ECO:0007669"/>
    <property type="project" value="UniProtKB-ARBA"/>
</dbReference>
<dbReference type="Pfam" id="PF06507">
    <property type="entry name" value="ARF_AD"/>
    <property type="match status" value="1"/>
</dbReference>
<dbReference type="Pfam" id="PF01582">
    <property type="entry name" value="TIR"/>
    <property type="match status" value="1"/>
</dbReference>
<keyword evidence="6 12" id="KW-0805">Transcription regulation</keyword>
<dbReference type="FunFam" id="2.30.30.1040:FF:000002">
    <property type="entry name" value="Auxin response factor"/>
    <property type="match status" value="1"/>
</dbReference>
<dbReference type="InterPro" id="IPR003340">
    <property type="entry name" value="B3_DNA-bd"/>
</dbReference>
<gene>
    <name evidence="17" type="ORF">MERR_LOCUS42108</name>
</gene>
<dbReference type="InterPro" id="IPR010525">
    <property type="entry name" value="ARF_dom"/>
</dbReference>
<dbReference type="InterPro" id="IPR036390">
    <property type="entry name" value="WH_DNA-bd_sf"/>
</dbReference>
<comment type="subunit">
    <text evidence="3 12">Homodimers and heterodimers.</text>
</comment>
<dbReference type="Gene3D" id="1.10.8.430">
    <property type="entry name" value="Helical domain of apoptotic protease-activating factors"/>
    <property type="match status" value="1"/>
</dbReference>
<dbReference type="GO" id="GO:0048829">
    <property type="term" value="P:root cap development"/>
    <property type="evidence" value="ECO:0007669"/>
    <property type="project" value="UniProtKB-ARBA"/>
</dbReference>
<dbReference type="GO" id="GO:0009734">
    <property type="term" value="P:auxin-activated signaling pathway"/>
    <property type="evidence" value="ECO:0007669"/>
    <property type="project" value="UniProtKB-KW"/>
</dbReference>
<keyword evidence="8 12" id="KW-0804">Transcription</keyword>
<dbReference type="Pfam" id="PF00931">
    <property type="entry name" value="NB-ARC"/>
    <property type="match status" value="1"/>
</dbReference>
<feature type="region of interest" description="Disordered" evidence="13">
    <location>
        <begin position="351"/>
        <end position="373"/>
    </location>
</feature>
<evidence type="ECO:0000313" key="18">
    <source>
        <dbReference type="Proteomes" id="UP000467841"/>
    </source>
</evidence>
<keyword evidence="9 12" id="KW-0539">Nucleus</keyword>
<dbReference type="OrthoDB" id="1093888at2759"/>
<feature type="region of interest" description="Disordered" evidence="13">
    <location>
        <begin position="418"/>
        <end position="450"/>
    </location>
</feature>
<dbReference type="PANTHER" id="PTHR31384:SF193">
    <property type="entry name" value="AUXIN RESPONSE FACTOR 10"/>
    <property type="match status" value="1"/>
</dbReference>
<evidence type="ECO:0000256" key="1">
    <source>
        <dbReference type="ARBA" id="ARBA00004123"/>
    </source>
</evidence>
<evidence type="ECO:0000256" key="4">
    <source>
        <dbReference type="ARBA" id="ARBA00022614"/>
    </source>
</evidence>
<dbReference type="FunFam" id="3.80.10.10:FF:000386">
    <property type="entry name" value="Disease resistance protein RPS4"/>
    <property type="match status" value="1"/>
</dbReference>
<evidence type="ECO:0000256" key="13">
    <source>
        <dbReference type="SAM" id="MobiDB-lite"/>
    </source>
</evidence>
<name>A0A6D2KSC5_9BRAS</name>
<dbReference type="InterPro" id="IPR011713">
    <property type="entry name" value="Leu-rich_rpt_3"/>
</dbReference>
<dbReference type="InterPro" id="IPR015300">
    <property type="entry name" value="DNA-bd_pseudobarrel_sf"/>
</dbReference>
<protein>
    <recommendedName>
        <fullName evidence="12">Auxin response factor</fullName>
    </recommendedName>
</protein>
<dbReference type="SUPFAM" id="SSF46785">
    <property type="entry name" value="Winged helix' DNA-binding domain"/>
    <property type="match status" value="1"/>
</dbReference>
<dbReference type="PRINTS" id="PR00364">
    <property type="entry name" value="DISEASERSIST"/>
</dbReference>
<dbReference type="InterPro" id="IPR006936">
    <property type="entry name" value="ALOG_dom"/>
</dbReference>
<keyword evidence="7 12" id="KW-0238">DNA-binding</keyword>
<dbReference type="InterPro" id="IPR035897">
    <property type="entry name" value="Toll_tir_struct_dom_sf"/>
</dbReference>
<feature type="domain" description="TF-B3" evidence="15">
    <location>
        <begin position="105"/>
        <end position="207"/>
    </location>
</feature>
<evidence type="ECO:0000256" key="7">
    <source>
        <dbReference type="ARBA" id="ARBA00023125"/>
    </source>
</evidence>
<evidence type="ECO:0000256" key="5">
    <source>
        <dbReference type="ARBA" id="ARBA00022737"/>
    </source>
</evidence>
<dbReference type="PROSITE" id="PS50104">
    <property type="entry name" value="TIR"/>
    <property type="match status" value="1"/>
</dbReference>
<comment type="subcellular location">
    <subcellularLocation>
        <location evidence="1 12">Nucleus</location>
    </subcellularLocation>
</comment>
<feature type="compositionally biased region" description="Polar residues" evidence="13">
    <location>
        <begin position="418"/>
        <end position="434"/>
    </location>
</feature>
<accession>A0A6D2KSC5</accession>
<dbReference type="FunFam" id="2.40.330.10:FF:000001">
    <property type="entry name" value="Auxin response factor"/>
    <property type="match status" value="1"/>
</dbReference>
<dbReference type="GO" id="GO:0007389">
    <property type="term" value="P:pattern specification process"/>
    <property type="evidence" value="ECO:0007669"/>
    <property type="project" value="UniProtKB-ARBA"/>
</dbReference>
<evidence type="ECO:0000259" key="15">
    <source>
        <dbReference type="PROSITE" id="PS50863"/>
    </source>
</evidence>
<evidence type="ECO:0000256" key="6">
    <source>
        <dbReference type="ARBA" id="ARBA00023015"/>
    </source>
</evidence>
<comment type="function">
    <text evidence="11">Auxin response factors (ARFs) are transcriptional factors that bind specifically to the DNA sequence 5'-TGTCTC-3' found in the auxin-responsive promoter elements (AuxREs). Could act as transcriptional activator or repressor. Formation of heterodimers with Aux/IAA proteins may alter their ability to modulate early auxin response genes expression.</text>
</comment>
<dbReference type="GO" id="GO:0043531">
    <property type="term" value="F:ADP binding"/>
    <property type="evidence" value="ECO:0007669"/>
    <property type="project" value="InterPro"/>
</dbReference>
<dbReference type="InterPro" id="IPR044835">
    <property type="entry name" value="ARF_plant"/>
</dbReference>
<dbReference type="Pfam" id="PF23282">
    <property type="entry name" value="WHD_ROQ1"/>
    <property type="match status" value="1"/>
</dbReference>
<dbReference type="SUPFAM" id="SSF52540">
    <property type="entry name" value="P-loop containing nucleoside triphosphate hydrolases"/>
    <property type="match status" value="1"/>
</dbReference>
<feature type="domain" description="ALOG" evidence="16">
    <location>
        <begin position="448"/>
        <end position="546"/>
    </location>
</feature>
<keyword evidence="4" id="KW-0433">Leucine-rich repeat</keyword>
<evidence type="ECO:0000256" key="12">
    <source>
        <dbReference type="RuleBase" id="RU004561"/>
    </source>
</evidence>
<dbReference type="InterPro" id="IPR032675">
    <property type="entry name" value="LRR_dom_sf"/>
</dbReference>
<evidence type="ECO:0000259" key="14">
    <source>
        <dbReference type="PROSITE" id="PS50104"/>
    </source>
</evidence>
<dbReference type="InterPro" id="IPR058192">
    <property type="entry name" value="WHD_ROQ1-like"/>
</dbReference>
<evidence type="ECO:0000256" key="11">
    <source>
        <dbReference type="ARBA" id="ARBA00037697"/>
    </source>
</evidence>
<feature type="region of interest" description="Disordered" evidence="13">
    <location>
        <begin position="88"/>
        <end position="120"/>
    </location>
</feature>
<dbReference type="SUPFAM" id="SSF101936">
    <property type="entry name" value="DNA-binding pseudobarrel domain"/>
    <property type="match status" value="1"/>
</dbReference>
<evidence type="ECO:0000313" key="17">
    <source>
        <dbReference type="EMBL" id="CAA7054872.1"/>
    </source>
</evidence>
<dbReference type="GO" id="GO:0006355">
    <property type="term" value="P:regulation of DNA-templated transcription"/>
    <property type="evidence" value="ECO:0007669"/>
    <property type="project" value="InterPro"/>
</dbReference>
<dbReference type="Pfam" id="PF02362">
    <property type="entry name" value="B3"/>
    <property type="match status" value="1"/>
</dbReference>
<sequence>MEQETTLDPKLWHAFAGSTVQIPSLNSTVFYFPQGHLEHAQAPPTDFHAPRVPPLILCRVVALKFLAGVDTDDVYAKITLLPLPDDAVESPIPPGGNGSEKPVFFTKPLTHNDTNDGGGFSVPRRCAETVFPRLDYTAESPVQTIIAKDIHGETWKFLHTFSGTPRRHVLTTGWSTFVNRKSLIAGDSIVFFRSESGELCVGIRRVKRWPYPWISNFIRGDMNTVERVTVEAVAEAVACGQAFEVVYYPGASTPEFCVKAADVRAAMRIIWCSGMRFKMAFETDDFSGISWFTGTVSAVEVADPIRWPDSPWRLLQVAWDERGLLQKMKRVNPWLVELVSEMPATSIHLSPKKKLRTQPPFDGISSVAGDGDDEITVSDTLQDVLGKVNEDESEKSRSKQHMDEDEELALAVANSLSDSKFSRPTDSGSGSTITKVAGKPTNIPSNMRNQSYPNEKWNSFCKFLATRVPPLTPSVCRAEDIIEFVCKHQASADVETLVSRLSAACEVLGIKPEDNPFFHSAAVTAYLKVAKRIHRETECILVFSCSDNDLDEALFIDTISIKLQERGVTPLTYSLSRRKNIDLEILRRSSVGIMVLSNSYACARESMDHLVAIMEHWKAKDLEIMPIRFKVTLSDICGMEGRFESAFLQYMNSVQPGIVQKWKATLAEIASIDGREWTKETQVMLAEEVVSSACLRLYLKNSKNLVRILALLDHSHPSDADIVGIWGMAGIGLRQMRDDFYSKVFGEEKLSIGASDVKPSFMRNWFHKKTILVVLDDVSNARDVEAVVGGFGWFSHGHRIILTSRRKQVLVQCKVKEPYAIQKLSEFESFRLSKLYLNEESEVISELMSCSSGIPLVLKVLGSTLSKKHVNDMKEHLQRLRRIPPSPIQETFRRSFDGLDENEKNIFLDLACFFRGEDKDHVVQLLDACGFCTYLGICELIDESLISLSDNKIEIPIPFQDMGRFIVHEEDEDPCERSRLWDSNDIANVLKNNSGTEAIEGIFMDASDLTCELSPTVFSEMHRLRLLKFYSSTSGNECKLNLPQGIDILPDELRLLHWENYPLKYLPQKFIPENLVEVNMPYSNMEKLWQRQKNLGKLKKIKLSHSRNLNDVMMLSEAMNLEYIDLEGCTSLVDVSTSIPLSGKLVSLNMKDCSHLRTLPAMLGLTCLRLLNLSGCSELEEIQNFAPNLKQLYLAGTAITELLLSTDNIGQLVTLDLENCRRLQHLPFGIKNSRSIAELKLSGCSSLDLRKRKS</sequence>
<dbReference type="Pfam" id="PF07725">
    <property type="entry name" value="LRR_3"/>
    <property type="match status" value="1"/>
</dbReference>
<dbReference type="InterPro" id="IPR027417">
    <property type="entry name" value="P-loop_NTPase"/>
</dbReference>
<dbReference type="InterPro" id="IPR042197">
    <property type="entry name" value="Apaf_helical"/>
</dbReference>
<dbReference type="SMART" id="SM01019">
    <property type="entry name" value="B3"/>
    <property type="match status" value="1"/>
</dbReference>
<organism evidence="17 18">
    <name type="scientific">Microthlaspi erraticum</name>
    <dbReference type="NCBI Taxonomy" id="1685480"/>
    <lineage>
        <taxon>Eukaryota</taxon>
        <taxon>Viridiplantae</taxon>
        <taxon>Streptophyta</taxon>
        <taxon>Embryophyta</taxon>
        <taxon>Tracheophyta</taxon>
        <taxon>Spermatophyta</taxon>
        <taxon>Magnoliopsida</taxon>
        <taxon>eudicotyledons</taxon>
        <taxon>Gunneridae</taxon>
        <taxon>Pentapetalae</taxon>
        <taxon>rosids</taxon>
        <taxon>malvids</taxon>
        <taxon>Brassicales</taxon>
        <taxon>Brassicaceae</taxon>
        <taxon>Coluteocarpeae</taxon>
        <taxon>Microthlaspi</taxon>
    </lineage>
</organism>
<dbReference type="AlphaFoldDB" id="A0A6D2KSC5"/>
<comment type="caution">
    <text evidence="17">The sequence shown here is derived from an EMBL/GenBank/DDBJ whole genome shotgun (WGS) entry which is preliminary data.</text>
</comment>
<proteinExistence type="inferred from homology"/>
<dbReference type="PANTHER" id="PTHR31384">
    <property type="entry name" value="AUXIN RESPONSE FACTOR 4-RELATED"/>
    <property type="match status" value="1"/>
</dbReference>
<reference evidence="17" key="1">
    <citation type="submission" date="2020-01" db="EMBL/GenBank/DDBJ databases">
        <authorList>
            <person name="Mishra B."/>
        </authorList>
    </citation>
    <scope>NUCLEOTIDE SEQUENCE [LARGE SCALE GENOMIC DNA]</scope>
</reference>
<dbReference type="Gene3D" id="2.30.30.1040">
    <property type="match status" value="1"/>
</dbReference>
<comment type="similarity">
    <text evidence="2 12">Belongs to the ARF family.</text>
</comment>